<dbReference type="InterPro" id="IPR037151">
    <property type="entry name" value="AlkB-like_sf"/>
</dbReference>
<feature type="binding site" evidence="2">
    <location>
        <position position="156"/>
    </location>
    <ligand>
        <name>2-oxoglutarate</name>
        <dbReference type="ChEBI" id="CHEBI:16810"/>
    </ligand>
</feature>
<dbReference type="EMBL" id="SRLO01015057">
    <property type="protein sequence ID" value="TNN24542.1"/>
    <property type="molecule type" value="Genomic_DNA"/>
</dbReference>
<keyword evidence="6" id="KW-1185">Reference proteome</keyword>
<dbReference type="Gene3D" id="2.60.120.590">
    <property type="entry name" value="Alpha-ketoglutarate-dependent dioxygenase AlkB-like"/>
    <property type="match status" value="1"/>
</dbReference>
<protein>
    <submittedName>
        <fullName evidence="5">DNA oxidative demethylase ALKBH2</fullName>
    </submittedName>
</protein>
<dbReference type="GO" id="GO:0008168">
    <property type="term" value="F:methyltransferase activity"/>
    <property type="evidence" value="ECO:0007669"/>
    <property type="project" value="UniProtKB-KW"/>
</dbReference>
<evidence type="ECO:0000313" key="5">
    <source>
        <dbReference type="EMBL" id="TNN24542.1"/>
    </source>
</evidence>
<evidence type="ECO:0000259" key="4">
    <source>
        <dbReference type="PROSITE" id="PS51471"/>
    </source>
</evidence>
<feature type="binding site" evidence="2">
    <location>
        <position position="221"/>
    </location>
    <ligand>
        <name>2-oxoglutarate</name>
        <dbReference type="ChEBI" id="CHEBI:16810"/>
    </ligand>
</feature>
<dbReference type="PANTHER" id="PTHR31573:SF1">
    <property type="entry name" value="DNA OXIDATIVE DEMETHYLASE ALKBH2"/>
    <property type="match status" value="1"/>
</dbReference>
<dbReference type="GO" id="GO:0006307">
    <property type="term" value="P:DNA alkylation repair"/>
    <property type="evidence" value="ECO:0007669"/>
    <property type="project" value="TreeGrafter"/>
</dbReference>
<dbReference type="SUPFAM" id="SSF51197">
    <property type="entry name" value="Clavaminate synthase-like"/>
    <property type="match status" value="1"/>
</dbReference>
<name>A0A4Z2E8B2_9TELE</name>
<feature type="compositionally biased region" description="Basic and acidic residues" evidence="3">
    <location>
        <begin position="147"/>
        <end position="162"/>
    </location>
</feature>
<evidence type="ECO:0000256" key="1">
    <source>
        <dbReference type="ARBA" id="ARBA00001954"/>
    </source>
</evidence>
<feature type="binding site" evidence="2">
    <location>
        <position position="159"/>
    </location>
    <ligand>
        <name>2-oxoglutarate</name>
        <dbReference type="ChEBI" id="CHEBI:16810"/>
    </ligand>
</feature>
<feature type="region of interest" description="Disordered" evidence="3">
    <location>
        <begin position="266"/>
        <end position="291"/>
    </location>
</feature>
<dbReference type="InterPro" id="IPR032852">
    <property type="entry name" value="ALKBH2"/>
</dbReference>
<dbReference type="GO" id="GO:0032259">
    <property type="term" value="P:methylation"/>
    <property type="evidence" value="ECO:0007669"/>
    <property type="project" value="UniProtKB-KW"/>
</dbReference>
<feature type="binding site" evidence="2">
    <location>
        <position position="239"/>
    </location>
    <ligand>
        <name>2-oxoglutarate</name>
        <dbReference type="ChEBI" id="CHEBI:16810"/>
    </ligand>
</feature>
<proteinExistence type="predicted"/>
<dbReference type="AlphaFoldDB" id="A0A4Z2E8B2"/>
<dbReference type="GO" id="GO:0008198">
    <property type="term" value="F:ferrous iron binding"/>
    <property type="evidence" value="ECO:0007669"/>
    <property type="project" value="TreeGrafter"/>
</dbReference>
<feature type="region of interest" description="Disordered" evidence="3">
    <location>
        <begin position="141"/>
        <end position="162"/>
    </location>
</feature>
<evidence type="ECO:0000256" key="3">
    <source>
        <dbReference type="SAM" id="MobiDB-lite"/>
    </source>
</evidence>
<dbReference type="GO" id="GO:0035516">
    <property type="term" value="F:broad specificity oxidative DNA demethylase activity"/>
    <property type="evidence" value="ECO:0007669"/>
    <property type="project" value="TreeGrafter"/>
</dbReference>
<comment type="caution">
    <text evidence="5">The sequence shown here is derived from an EMBL/GenBank/DDBJ whole genome shotgun (WGS) entry which is preliminary data.</text>
</comment>
<feature type="compositionally biased region" description="Gly residues" evidence="3">
    <location>
        <begin position="266"/>
        <end position="279"/>
    </location>
</feature>
<gene>
    <name evidence="5" type="primary">Alkbh2</name>
    <name evidence="5" type="ORF">EYF80_065332</name>
</gene>
<evidence type="ECO:0000313" key="6">
    <source>
        <dbReference type="Proteomes" id="UP000314294"/>
    </source>
</evidence>
<feature type="binding site" evidence="2">
    <location>
        <position position="127"/>
    </location>
    <ligand>
        <name>2-oxoglutarate</name>
        <dbReference type="ChEBI" id="CHEBI:16810"/>
    </ligand>
</feature>
<dbReference type="Pfam" id="PF13532">
    <property type="entry name" value="2OG-FeII_Oxy_2"/>
    <property type="match status" value="1"/>
</dbReference>
<dbReference type="GO" id="GO:0051747">
    <property type="term" value="F:cytosine C-5 DNA demethylase activity"/>
    <property type="evidence" value="ECO:0007669"/>
    <property type="project" value="TreeGrafter"/>
</dbReference>
<dbReference type="PROSITE" id="PS51471">
    <property type="entry name" value="FE2OG_OXY"/>
    <property type="match status" value="1"/>
</dbReference>
<dbReference type="PANTHER" id="PTHR31573">
    <property type="entry name" value="ALPHA-KETOGLUTARATE-DEPENDENT DIOXYGENASE ALKB HOMOLOG 2"/>
    <property type="match status" value="1"/>
</dbReference>
<feature type="binding site" evidence="2">
    <location>
        <begin position="90"/>
        <end position="92"/>
    </location>
    <ligand>
        <name>substrate</name>
    </ligand>
</feature>
<dbReference type="OrthoDB" id="445341at2759"/>
<feature type="binding site" evidence="2">
    <location>
        <position position="233"/>
    </location>
    <ligand>
        <name>2-oxoglutarate</name>
        <dbReference type="ChEBI" id="CHEBI:16810"/>
    </ligand>
</feature>
<sequence length="291" mass="32613">MRKTTRRTTQQEDDEEDEFSHPVPWQKIESEGLDCDDALLLSPEEADRLLEQLEEEVVYSTGEEATVQVFGKVHGVPRQQATHGDAGLSYTYSGERRSARPWTPTVEYIRDVVTKTTGHTFNFVLVNRRSPHPPMWTLFHPGARSQVDGRDHMGEHRDDERELDPLSPVASVSLGAAPDRIFRHRDARGSRRRRQMEPVKLELAHGSVLLMNPPTNTLWYHGLPVRRNTAQPRVNLSFRRVLRVLSWTRAPSWEEEDGLMLALPGPGGHGGHGGPGGGLTAQATVGGSQMK</sequence>
<dbReference type="InterPro" id="IPR027450">
    <property type="entry name" value="AlkB-like"/>
</dbReference>
<feature type="region of interest" description="Disordered" evidence="3">
    <location>
        <begin position="1"/>
        <end position="24"/>
    </location>
</feature>
<reference evidence="5 6" key="1">
    <citation type="submission" date="2019-03" db="EMBL/GenBank/DDBJ databases">
        <title>First draft genome of Liparis tanakae, snailfish: a comprehensive survey of snailfish specific genes.</title>
        <authorList>
            <person name="Kim W."/>
            <person name="Song I."/>
            <person name="Jeong J.-H."/>
            <person name="Kim D."/>
            <person name="Kim S."/>
            <person name="Ryu S."/>
            <person name="Song J.Y."/>
            <person name="Lee S.K."/>
        </authorList>
    </citation>
    <scope>NUCLEOTIDE SEQUENCE [LARGE SCALE GENOMIC DNA]</scope>
    <source>
        <tissue evidence="5">Muscle</tissue>
    </source>
</reference>
<feature type="binding site" evidence="2">
    <location>
        <begin position="70"/>
        <end position="72"/>
    </location>
    <ligand>
        <name>substrate</name>
    </ligand>
</feature>
<evidence type="ECO:0000256" key="2">
    <source>
        <dbReference type="PIRSR" id="PIRSR632852-1"/>
    </source>
</evidence>
<organism evidence="5 6">
    <name type="scientific">Liparis tanakae</name>
    <name type="common">Tanaka's snailfish</name>
    <dbReference type="NCBI Taxonomy" id="230148"/>
    <lineage>
        <taxon>Eukaryota</taxon>
        <taxon>Metazoa</taxon>
        <taxon>Chordata</taxon>
        <taxon>Craniata</taxon>
        <taxon>Vertebrata</taxon>
        <taxon>Euteleostomi</taxon>
        <taxon>Actinopterygii</taxon>
        <taxon>Neopterygii</taxon>
        <taxon>Teleostei</taxon>
        <taxon>Neoteleostei</taxon>
        <taxon>Acanthomorphata</taxon>
        <taxon>Eupercaria</taxon>
        <taxon>Perciformes</taxon>
        <taxon>Cottioidei</taxon>
        <taxon>Cottales</taxon>
        <taxon>Liparidae</taxon>
        <taxon>Liparis</taxon>
    </lineage>
</organism>
<feature type="compositionally biased region" description="Polar residues" evidence="3">
    <location>
        <begin position="281"/>
        <end position="291"/>
    </location>
</feature>
<comment type="cofactor">
    <cofactor evidence="1">
        <name>Fe(2+)</name>
        <dbReference type="ChEBI" id="CHEBI:29033"/>
    </cofactor>
</comment>
<accession>A0A4Z2E8B2</accession>
<keyword evidence="5" id="KW-0489">Methyltransferase</keyword>
<keyword evidence="5" id="KW-0808">Transferase</keyword>
<dbReference type="InterPro" id="IPR005123">
    <property type="entry name" value="Oxoglu/Fe-dep_dioxygenase_dom"/>
</dbReference>
<feature type="domain" description="Fe2OG dioxygenase" evidence="4">
    <location>
        <begin position="120"/>
        <end position="242"/>
    </location>
</feature>
<dbReference type="Proteomes" id="UP000314294">
    <property type="component" value="Unassembled WGS sequence"/>
</dbReference>